<evidence type="ECO:0000313" key="2">
    <source>
        <dbReference type="Proteomes" id="UP000008641"/>
    </source>
</evidence>
<reference evidence="1 2" key="1">
    <citation type="journal article" date="2011" name="Stand. Genomic Sci.">
        <title>Complete genome sequence of Weeksella virosa type strain (9751).</title>
        <authorList>
            <person name="Lang E."/>
            <person name="Teshima H."/>
            <person name="Lucas S."/>
            <person name="Lapidus A."/>
            <person name="Hammon N."/>
            <person name="Deshpande S."/>
            <person name="Nolan M."/>
            <person name="Cheng J.F."/>
            <person name="Pitluck S."/>
            <person name="Liolios K."/>
            <person name="Pagani I."/>
            <person name="Mikhailova N."/>
            <person name="Ivanova N."/>
            <person name="Mavromatis K."/>
            <person name="Pati A."/>
            <person name="Tapia R."/>
            <person name="Han C."/>
            <person name="Goodwin L."/>
            <person name="Chen A."/>
            <person name="Palaniappan K."/>
            <person name="Land M."/>
            <person name="Hauser L."/>
            <person name="Chang Y.J."/>
            <person name="Jeffries C.D."/>
            <person name="Brambilla E.M."/>
            <person name="Kopitz M."/>
            <person name="Rohde M."/>
            <person name="Goker M."/>
            <person name="Tindall B.J."/>
            <person name="Detter J.C."/>
            <person name="Woyke T."/>
            <person name="Bristow J."/>
            <person name="Eisen J.A."/>
            <person name="Markowitz V."/>
            <person name="Hugenholtz P."/>
            <person name="Klenk H.P."/>
            <person name="Kyrpides N.C."/>
        </authorList>
    </citation>
    <scope>NUCLEOTIDE SEQUENCE [LARGE SCALE GENOMIC DNA]</scope>
    <source>
        <strain evidence="2">ATCC 43766 / DSM 16922 / JCM 21250 / NBRC 16016 / NCTC 11634 / CL345/78</strain>
    </source>
</reference>
<organism evidence="1 2">
    <name type="scientific">Weeksella virosa (strain ATCC 43766 / DSM 16922 / JCM 21250 / CCUG 30538 / CDC 9751 / IAM 14551 / NBRC 16016 / NCTC 11634 / CL345/78)</name>
    <dbReference type="NCBI Taxonomy" id="865938"/>
    <lineage>
        <taxon>Bacteria</taxon>
        <taxon>Pseudomonadati</taxon>
        <taxon>Bacteroidota</taxon>
        <taxon>Flavobacteriia</taxon>
        <taxon>Flavobacteriales</taxon>
        <taxon>Weeksellaceae</taxon>
        <taxon>Weeksella</taxon>
    </lineage>
</organism>
<gene>
    <name evidence="1" type="ordered locus">Weevi_2034</name>
</gene>
<dbReference type="Proteomes" id="UP000008641">
    <property type="component" value="Chromosome"/>
</dbReference>
<accession>F0P1R2</accession>
<sequence length="119" mass="14384">MQLASTTQFSQLYKIPLFFSHFVEHSQNNWTFSEFKTFIVLHYDNHEMDEDWETDQKLPFMTVDRVYQDPCFVPKFQLQITNKIIDIDSQTMHIWVDQFTQSSYLASIWQPPKQQHIFA</sequence>
<proteinExistence type="predicted"/>
<dbReference type="eggNOG" id="ENOG5033D64">
    <property type="taxonomic scope" value="Bacteria"/>
</dbReference>
<dbReference type="KEGG" id="wvi:Weevi_2034"/>
<reference evidence="2" key="2">
    <citation type="journal article" date="2011" name="Stand. Genomic Sci.">
        <title>Complete genome sequence of Weeksella virosa type strain (9751T).</title>
        <authorList>
            <person name="Lang E."/>
            <person name="Teshima H."/>
            <person name="Lucas S."/>
            <person name="Lapidus A."/>
            <person name="Hammon N."/>
            <person name="Deshpande S."/>
            <person name="Nolan M."/>
            <person name="Cheng J."/>
            <person name="Pitluck S."/>
            <person name="Liolios K."/>
            <person name="Pagani I."/>
            <person name="Mikhailova N."/>
            <person name="Ivanova N."/>
            <person name="Mavromatis K."/>
            <person name="Pati A."/>
            <person name="Tapia R."/>
            <person name="Han C."/>
            <person name="Goodwin L."/>
            <person name="Chen A."/>
            <person name="Palaniappan K."/>
            <person name="Land M."/>
            <person name="Hauser L."/>
            <person name="Chang Y."/>
            <person name="Jeffries C."/>
            <person name="Brambilla E."/>
            <person name="Kopitz M."/>
            <person name="Rohde M."/>
            <person name="Goker M."/>
            <person name="Tindall B."/>
            <person name="Detter J."/>
            <person name="Woyke T."/>
            <person name="Bristow J."/>
            <person name="Eisen J."/>
            <person name="Markowitz V."/>
            <person name="Hugenholtz P."/>
            <person name="Klenk H."/>
            <person name="Kyrpides N."/>
        </authorList>
    </citation>
    <scope>NUCLEOTIDE SEQUENCE [LARGE SCALE GENOMIC DNA]</scope>
    <source>
        <strain evidence="2">ATCC 43766 / DSM 16922 / JCM 21250 / NBRC 16016 / NCTC 11634 / CL345/78</strain>
    </source>
</reference>
<name>F0P1R2_WEEVC</name>
<dbReference type="EMBL" id="CP002455">
    <property type="protein sequence ID" value="ADX68709.1"/>
    <property type="molecule type" value="Genomic_DNA"/>
</dbReference>
<protein>
    <submittedName>
        <fullName evidence="1">Uncharacterized protein</fullName>
    </submittedName>
</protein>
<keyword evidence="2" id="KW-1185">Reference proteome</keyword>
<dbReference type="AlphaFoldDB" id="F0P1R2"/>
<dbReference type="STRING" id="865938.Weevi_2034"/>
<evidence type="ECO:0000313" key="1">
    <source>
        <dbReference type="EMBL" id="ADX68709.1"/>
    </source>
</evidence>
<dbReference type="HOGENOM" id="CLU_146677_0_0_10"/>